<reference evidence="2 3" key="1">
    <citation type="journal article" date="2014" name="J. Biotechnol.">
        <title>Complete genome sequence of the actinobacterium Actinoplanes friuliensis HAG 010964, producer of the lipopeptide antibiotic friulimycin.</title>
        <authorList>
            <person name="Ruckert C."/>
            <person name="Szczepanowski R."/>
            <person name="Albersmeier A."/>
            <person name="Goesmann A."/>
            <person name="Fischer N."/>
            <person name="Steinkamper A."/>
            <person name="Puhler A."/>
            <person name="Biener R."/>
            <person name="Schwartz D."/>
            <person name="Kalinowski J."/>
        </authorList>
    </citation>
    <scope>NUCLEOTIDE SEQUENCE [LARGE SCALE GENOMIC DNA]</scope>
    <source>
        <strain evidence="2 3">DSM 7358</strain>
    </source>
</reference>
<accession>U5WCY9</accession>
<feature type="compositionally biased region" description="Acidic residues" evidence="1">
    <location>
        <begin position="12"/>
        <end position="22"/>
    </location>
</feature>
<dbReference type="KEGG" id="afs:AFR_38130"/>
<dbReference type="Proteomes" id="UP000017746">
    <property type="component" value="Chromosome"/>
</dbReference>
<dbReference type="HOGENOM" id="CLU_3362761_0_0_11"/>
<gene>
    <name evidence="2" type="ORF">AFR_38130</name>
</gene>
<dbReference type="PATRIC" id="fig|1246995.3.peg.7714"/>
<protein>
    <submittedName>
        <fullName evidence="2">Transcription factor WhiB</fullName>
    </submittedName>
</protein>
<feature type="region of interest" description="Disordered" evidence="1">
    <location>
        <begin position="1"/>
        <end position="35"/>
    </location>
</feature>
<evidence type="ECO:0000256" key="1">
    <source>
        <dbReference type="SAM" id="MobiDB-lite"/>
    </source>
</evidence>
<name>U5WCY9_9ACTN</name>
<organism evidence="2 3">
    <name type="scientific">Actinoplanes friuliensis DSM 7358</name>
    <dbReference type="NCBI Taxonomy" id="1246995"/>
    <lineage>
        <taxon>Bacteria</taxon>
        <taxon>Bacillati</taxon>
        <taxon>Actinomycetota</taxon>
        <taxon>Actinomycetes</taxon>
        <taxon>Micromonosporales</taxon>
        <taxon>Micromonosporaceae</taxon>
        <taxon>Actinoplanes</taxon>
    </lineage>
</organism>
<proteinExistence type="predicted"/>
<dbReference type="EMBL" id="CP006272">
    <property type="protein sequence ID" value="AGZ45880.1"/>
    <property type="molecule type" value="Genomic_DNA"/>
</dbReference>
<evidence type="ECO:0000313" key="3">
    <source>
        <dbReference type="Proteomes" id="UP000017746"/>
    </source>
</evidence>
<sequence length="35" mass="4083">MLVAWRERVQPDGEEVDDGPDEEDRRLLTLVPMSQ</sequence>
<dbReference type="STRING" id="1246995.AFR_38130"/>
<keyword evidence="3" id="KW-1185">Reference proteome</keyword>
<feature type="compositionally biased region" description="Basic and acidic residues" evidence="1">
    <location>
        <begin position="1"/>
        <end position="11"/>
    </location>
</feature>
<evidence type="ECO:0000313" key="2">
    <source>
        <dbReference type="EMBL" id="AGZ45880.1"/>
    </source>
</evidence>
<dbReference type="AlphaFoldDB" id="U5WCY9"/>